<dbReference type="AlphaFoldDB" id="A0AA39GCH4"/>
<protein>
    <submittedName>
        <fullName evidence="2">Uncharacterized protein</fullName>
    </submittedName>
</protein>
<gene>
    <name evidence="2" type="ORF">NLU13_7258</name>
</gene>
<feature type="transmembrane region" description="Helical" evidence="1">
    <location>
        <begin position="132"/>
        <end position="150"/>
    </location>
</feature>
<name>A0AA39GCH4_SARSR</name>
<organism evidence="2 3">
    <name type="scientific">Sarocladium strictum</name>
    <name type="common">Black bundle disease fungus</name>
    <name type="synonym">Acremonium strictum</name>
    <dbReference type="NCBI Taxonomy" id="5046"/>
    <lineage>
        <taxon>Eukaryota</taxon>
        <taxon>Fungi</taxon>
        <taxon>Dikarya</taxon>
        <taxon>Ascomycota</taxon>
        <taxon>Pezizomycotina</taxon>
        <taxon>Sordariomycetes</taxon>
        <taxon>Hypocreomycetidae</taxon>
        <taxon>Hypocreales</taxon>
        <taxon>Sarocladiaceae</taxon>
        <taxon>Sarocladium</taxon>
    </lineage>
</organism>
<keyword evidence="1" id="KW-0472">Membrane</keyword>
<keyword evidence="1" id="KW-1133">Transmembrane helix</keyword>
<dbReference type="Proteomes" id="UP001175261">
    <property type="component" value="Unassembled WGS sequence"/>
</dbReference>
<reference evidence="2" key="1">
    <citation type="submission" date="2022-10" db="EMBL/GenBank/DDBJ databases">
        <title>Determination and structural analysis of whole genome sequence of Sarocladium strictum F4-1.</title>
        <authorList>
            <person name="Hu L."/>
            <person name="Jiang Y."/>
        </authorList>
    </citation>
    <scope>NUCLEOTIDE SEQUENCE</scope>
    <source>
        <strain evidence="2">F4-1</strain>
    </source>
</reference>
<evidence type="ECO:0000313" key="2">
    <source>
        <dbReference type="EMBL" id="KAK0384780.1"/>
    </source>
</evidence>
<feature type="transmembrane region" description="Helical" evidence="1">
    <location>
        <begin position="77"/>
        <end position="104"/>
    </location>
</feature>
<proteinExistence type="predicted"/>
<dbReference type="EMBL" id="JAPDFR010000007">
    <property type="protein sequence ID" value="KAK0384780.1"/>
    <property type="molecule type" value="Genomic_DNA"/>
</dbReference>
<evidence type="ECO:0000256" key="1">
    <source>
        <dbReference type="SAM" id="Phobius"/>
    </source>
</evidence>
<sequence>MSRSFAMRRAALALGAGGASAAVCMGAYNLTRQYPRPALYSLQRMSLMPSERASVAPDSNISSETVRQISSGSITGFAAGVIVAIFSRTLAILGGLTTLFMHLAARQGLDIPRMVGADTILKKLHLWERTQSNPWFVSAFALTFTLAAFVRL</sequence>
<accession>A0AA39GCH4</accession>
<keyword evidence="1" id="KW-0812">Transmembrane</keyword>
<evidence type="ECO:0000313" key="3">
    <source>
        <dbReference type="Proteomes" id="UP001175261"/>
    </source>
</evidence>
<keyword evidence="3" id="KW-1185">Reference proteome</keyword>
<comment type="caution">
    <text evidence="2">The sequence shown here is derived from an EMBL/GenBank/DDBJ whole genome shotgun (WGS) entry which is preliminary data.</text>
</comment>